<evidence type="ECO:0000313" key="3">
    <source>
        <dbReference type="Proteomes" id="UP000737113"/>
    </source>
</evidence>
<organism evidence="2 3">
    <name type="scientific">Shewanella salipaludis</name>
    <dbReference type="NCBI Taxonomy" id="2723052"/>
    <lineage>
        <taxon>Bacteria</taxon>
        <taxon>Pseudomonadati</taxon>
        <taxon>Pseudomonadota</taxon>
        <taxon>Gammaproteobacteria</taxon>
        <taxon>Alteromonadales</taxon>
        <taxon>Shewanellaceae</taxon>
        <taxon>Shewanella</taxon>
    </lineage>
</organism>
<accession>A0A972G045</accession>
<keyword evidence="2" id="KW-0645">Protease</keyword>
<dbReference type="InterPro" id="IPR015947">
    <property type="entry name" value="PUA-like_sf"/>
</dbReference>
<evidence type="ECO:0000313" key="2">
    <source>
        <dbReference type="EMBL" id="NMH65882.1"/>
    </source>
</evidence>
<gene>
    <name evidence="2" type="ORF">HC757_12000</name>
</gene>
<dbReference type="GO" id="GO:0006508">
    <property type="term" value="P:proteolysis"/>
    <property type="evidence" value="ECO:0007669"/>
    <property type="project" value="UniProtKB-KW"/>
</dbReference>
<feature type="domain" description="Lon N-terminal" evidence="1">
    <location>
        <begin position="8"/>
        <end position="187"/>
    </location>
</feature>
<dbReference type="EMBL" id="JAAXYH010000008">
    <property type="protein sequence ID" value="NMH65882.1"/>
    <property type="molecule type" value="Genomic_DNA"/>
</dbReference>
<dbReference type="SUPFAM" id="SSF88697">
    <property type="entry name" value="PUA domain-like"/>
    <property type="match status" value="1"/>
</dbReference>
<dbReference type="GO" id="GO:0008233">
    <property type="term" value="F:peptidase activity"/>
    <property type="evidence" value="ECO:0007669"/>
    <property type="project" value="UniProtKB-KW"/>
</dbReference>
<comment type="caution">
    <text evidence="2">The sequence shown here is derived from an EMBL/GenBank/DDBJ whole genome shotgun (WGS) entry which is preliminary data.</text>
</comment>
<dbReference type="AlphaFoldDB" id="A0A972G045"/>
<dbReference type="RefSeq" id="WP_169564615.1">
    <property type="nucleotide sequence ID" value="NZ_JAAXYH010000008.1"/>
</dbReference>
<keyword evidence="2" id="KW-0378">Hydrolase</keyword>
<proteinExistence type="predicted"/>
<dbReference type="Proteomes" id="UP000737113">
    <property type="component" value="Unassembled WGS sequence"/>
</dbReference>
<dbReference type="Pfam" id="PF02190">
    <property type="entry name" value="LON_substr_bdg"/>
    <property type="match status" value="1"/>
</dbReference>
<dbReference type="InterPro" id="IPR046336">
    <property type="entry name" value="Lon_prtase_N_sf"/>
</dbReference>
<dbReference type="Gene3D" id="2.30.130.40">
    <property type="entry name" value="LON domain-like"/>
    <property type="match status" value="1"/>
</dbReference>
<evidence type="ECO:0000259" key="1">
    <source>
        <dbReference type="Pfam" id="PF02190"/>
    </source>
</evidence>
<keyword evidence="3" id="KW-1185">Reference proteome</keyword>
<reference evidence="2" key="1">
    <citation type="submission" date="2020-04" db="EMBL/GenBank/DDBJ databases">
        <title>Description of Shewanella salipaludis sp. nov., isolated from a salt marsh.</title>
        <authorList>
            <person name="Park S."/>
            <person name="Yoon J.-H."/>
        </authorList>
    </citation>
    <scope>NUCLEOTIDE SEQUENCE</scope>
    <source>
        <strain evidence="2">SHSM-M6</strain>
    </source>
</reference>
<dbReference type="InterPro" id="IPR003111">
    <property type="entry name" value="Lon_prtase_N"/>
</dbReference>
<protein>
    <submittedName>
        <fullName evidence="2">ATP-dependent protease</fullName>
    </submittedName>
</protein>
<name>A0A972G045_9GAMM</name>
<dbReference type="Gene3D" id="1.10.4060.10">
    <property type="entry name" value="BPP1347 like domain"/>
    <property type="match status" value="1"/>
</dbReference>
<sequence length="191" mass="22040">MKTQQMALLTQDALLLPDGRIEVRIVEPRYLTMVANVFKGYYPLAFATARRHGQPPCYPTATQCEIIDFNQLQDDSLSIVLEGRQRVKILSAAQQLDKLWLASTLPCQNWAQEPISGEFELISAALEQFYHVNPELLELYNHVNLDDASWVSQRWLEVLPMYNRDKLLLVNQPDCHKTMDFVLQLIKSHVE</sequence>